<comment type="caution">
    <text evidence="1">The sequence shown here is derived from an EMBL/GenBank/DDBJ whole genome shotgun (WGS) entry which is preliminary data.</text>
</comment>
<reference evidence="1" key="1">
    <citation type="journal article" date="2023" name="Insect Mol. Biol.">
        <title>Genome sequencing provides insights into the evolution of gene families encoding plant cell wall-degrading enzymes in longhorned beetles.</title>
        <authorList>
            <person name="Shin N.R."/>
            <person name="Okamura Y."/>
            <person name="Kirsch R."/>
            <person name="Pauchet Y."/>
        </authorList>
    </citation>
    <scope>NUCLEOTIDE SEQUENCE</scope>
    <source>
        <strain evidence="1">RBIC_L_NR</strain>
    </source>
</reference>
<sequence>MQKCTKCNKPHNSLLPLEGFSNQVQQNRVEAASPDFTTAGAARSETPEDVNHQAGTSSVLGWNVSINSHSVNRITTAPVGSQILLATAIIKVKVNNELITCRALLDGGSQSNFITDNLCKKLNSHPSRVNHIVKGVGQRVSNIILPRITDKLPMISFDKGVLNIPGNLSLADPTFDIPNDIDLLLGSNVFLLILASGQRQLHRKLKIRDNSGRFIVDIPFKKTLRDLGNSREMALKRFHALEGKFIRHPELGAYGADLYIRCRNSSGNYISNLLCAKSRVAPLKQFSLP</sequence>
<protein>
    <recommendedName>
        <fullName evidence="3">Peptidase aspartic putative domain-containing protein</fullName>
    </recommendedName>
</protein>
<name>A0AAV8X3L2_9CUCU</name>
<accession>A0AAV8X3L2</accession>
<dbReference type="InterPro" id="IPR021109">
    <property type="entry name" value="Peptidase_aspartic_dom_sf"/>
</dbReference>
<evidence type="ECO:0000313" key="1">
    <source>
        <dbReference type="EMBL" id="KAJ8933365.1"/>
    </source>
</evidence>
<dbReference type="InterPro" id="IPR008042">
    <property type="entry name" value="Retrotrans_Pao"/>
</dbReference>
<dbReference type="EMBL" id="JANEYF010003871">
    <property type="protein sequence ID" value="KAJ8933365.1"/>
    <property type="molecule type" value="Genomic_DNA"/>
</dbReference>
<keyword evidence="2" id="KW-1185">Reference proteome</keyword>
<dbReference type="PANTHER" id="PTHR47331">
    <property type="entry name" value="PHD-TYPE DOMAIN-CONTAINING PROTEIN"/>
    <property type="match status" value="1"/>
</dbReference>
<proteinExistence type="predicted"/>
<dbReference type="Gene3D" id="2.40.70.10">
    <property type="entry name" value="Acid Proteases"/>
    <property type="match status" value="1"/>
</dbReference>
<dbReference type="PANTHER" id="PTHR47331:SF1">
    <property type="entry name" value="GAG-LIKE PROTEIN"/>
    <property type="match status" value="1"/>
</dbReference>
<organism evidence="1 2">
    <name type="scientific">Rhamnusium bicolor</name>
    <dbReference type="NCBI Taxonomy" id="1586634"/>
    <lineage>
        <taxon>Eukaryota</taxon>
        <taxon>Metazoa</taxon>
        <taxon>Ecdysozoa</taxon>
        <taxon>Arthropoda</taxon>
        <taxon>Hexapoda</taxon>
        <taxon>Insecta</taxon>
        <taxon>Pterygota</taxon>
        <taxon>Neoptera</taxon>
        <taxon>Endopterygota</taxon>
        <taxon>Coleoptera</taxon>
        <taxon>Polyphaga</taxon>
        <taxon>Cucujiformia</taxon>
        <taxon>Chrysomeloidea</taxon>
        <taxon>Cerambycidae</taxon>
        <taxon>Lepturinae</taxon>
        <taxon>Rhagiini</taxon>
        <taxon>Rhamnusium</taxon>
    </lineage>
</organism>
<dbReference type="Pfam" id="PF05380">
    <property type="entry name" value="Peptidase_A17"/>
    <property type="match status" value="1"/>
</dbReference>
<evidence type="ECO:0008006" key="3">
    <source>
        <dbReference type="Google" id="ProtNLM"/>
    </source>
</evidence>
<gene>
    <name evidence="1" type="ORF">NQ314_014080</name>
</gene>
<evidence type="ECO:0000313" key="2">
    <source>
        <dbReference type="Proteomes" id="UP001162156"/>
    </source>
</evidence>
<dbReference type="AlphaFoldDB" id="A0AAV8X3L2"/>
<dbReference type="Proteomes" id="UP001162156">
    <property type="component" value="Unassembled WGS sequence"/>
</dbReference>